<name>A0A1B1YTI6_9GAMM</name>
<dbReference type="KEGG" id="gbi:PG2T_08095"/>
<keyword evidence="2" id="KW-0732">Signal</keyword>
<evidence type="ECO:0000256" key="1">
    <source>
        <dbReference type="SAM" id="Phobius"/>
    </source>
</evidence>
<feature type="transmembrane region" description="Helical" evidence="1">
    <location>
        <begin position="149"/>
        <end position="166"/>
    </location>
</feature>
<dbReference type="AlphaFoldDB" id="A0A1B1YTI6"/>
<evidence type="ECO:0000313" key="4">
    <source>
        <dbReference type="Proteomes" id="UP000092952"/>
    </source>
</evidence>
<sequence length="172" mass="18100">MKYAVRGFCLTAALAFAASASAETLVYFAEDTDVSILMASPTETGVMISYDSSSWGPITSATLSVLLSDDQGRGDGNDRVSITTVNGGSVDFQVAEGARPSWQRATFDVTNYLADGALNFFLAAADGDFYYHNARLTVNFAPLSPVPEAGSTVLLGSGLALVGLLARRRVAR</sequence>
<organism evidence="3 4">
    <name type="scientific">Immundisolibacter cernigliae</name>
    <dbReference type="NCBI Taxonomy" id="1810504"/>
    <lineage>
        <taxon>Bacteria</taxon>
        <taxon>Pseudomonadati</taxon>
        <taxon>Pseudomonadota</taxon>
        <taxon>Gammaproteobacteria</taxon>
        <taxon>Immundisolibacterales</taxon>
        <taxon>Immundisolibacteraceae</taxon>
        <taxon>Immundisolibacter</taxon>
    </lineage>
</organism>
<protein>
    <recommendedName>
        <fullName evidence="5">PEP-CTERM protein-sorting domain-containing protein</fullName>
    </recommendedName>
</protein>
<gene>
    <name evidence="3" type="ORF">PG2T_08095</name>
</gene>
<keyword evidence="4" id="KW-1185">Reference proteome</keyword>
<proteinExistence type="predicted"/>
<keyword evidence="1" id="KW-0472">Membrane</keyword>
<accession>A0A1B1YTI6</accession>
<keyword evidence="1" id="KW-0812">Transmembrane</keyword>
<evidence type="ECO:0000313" key="3">
    <source>
        <dbReference type="EMBL" id="ANX04144.1"/>
    </source>
</evidence>
<evidence type="ECO:0000256" key="2">
    <source>
        <dbReference type="SAM" id="SignalP"/>
    </source>
</evidence>
<keyword evidence="1" id="KW-1133">Transmembrane helix</keyword>
<feature type="signal peptide" evidence="2">
    <location>
        <begin position="1"/>
        <end position="22"/>
    </location>
</feature>
<feature type="chain" id="PRO_5008533031" description="PEP-CTERM protein-sorting domain-containing protein" evidence="2">
    <location>
        <begin position="23"/>
        <end position="172"/>
    </location>
</feature>
<dbReference type="InParanoid" id="A0A1B1YTI6"/>
<dbReference type="Proteomes" id="UP000092952">
    <property type="component" value="Chromosome"/>
</dbReference>
<reference evidence="4" key="1">
    <citation type="submission" date="2016-03" db="EMBL/GenBank/DDBJ databases">
        <title>Complete genome sequence of Solimmundus cernigliae, representing a novel lineage of polycyclic aromatic hydrocarbon degraders within the Gammaproteobacteria.</title>
        <authorList>
            <person name="Singleton D.R."/>
            <person name="Dickey A.N."/>
            <person name="Scholl E.H."/>
            <person name="Wright F.A."/>
            <person name="Aitken M.D."/>
        </authorList>
    </citation>
    <scope>NUCLEOTIDE SEQUENCE [LARGE SCALE GENOMIC DNA]</scope>
    <source>
        <strain evidence="4">TR3.2</strain>
    </source>
</reference>
<dbReference type="EMBL" id="CP014671">
    <property type="protein sequence ID" value="ANX04144.1"/>
    <property type="molecule type" value="Genomic_DNA"/>
</dbReference>
<evidence type="ECO:0008006" key="5">
    <source>
        <dbReference type="Google" id="ProtNLM"/>
    </source>
</evidence>